<dbReference type="InterPro" id="IPR000515">
    <property type="entry name" value="MetI-like"/>
</dbReference>
<proteinExistence type="inferred from homology"/>
<evidence type="ECO:0000256" key="2">
    <source>
        <dbReference type="ARBA" id="ARBA00022448"/>
    </source>
</evidence>
<dbReference type="Pfam" id="PF00528">
    <property type="entry name" value="BPD_transp_1"/>
    <property type="match status" value="1"/>
</dbReference>
<dbReference type="Gene3D" id="1.10.3720.10">
    <property type="entry name" value="MetI-like"/>
    <property type="match status" value="1"/>
</dbReference>
<evidence type="ECO:0000256" key="6">
    <source>
        <dbReference type="ARBA" id="ARBA00023136"/>
    </source>
</evidence>
<feature type="transmembrane region" description="Helical" evidence="7">
    <location>
        <begin position="151"/>
        <end position="172"/>
    </location>
</feature>
<feature type="transmembrane region" description="Helical" evidence="7">
    <location>
        <begin position="108"/>
        <end position="131"/>
    </location>
</feature>
<gene>
    <name evidence="9" type="ORF">KL86APRO_10151</name>
</gene>
<evidence type="ECO:0000256" key="4">
    <source>
        <dbReference type="ARBA" id="ARBA00022692"/>
    </source>
</evidence>
<keyword evidence="2 7" id="KW-0813">Transport</keyword>
<keyword evidence="5 7" id="KW-1133">Transmembrane helix</keyword>
<evidence type="ECO:0000256" key="1">
    <source>
        <dbReference type="ARBA" id="ARBA00004651"/>
    </source>
</evidence>
<keyword evidence="6 7" id="KW-0472">Membrane</keyword>
<dbReference type="CDD" id="cd06261">
    <property type="entry name" value="TM_PBP2"/>
    <property type="match status" value="1"/>
</dbReference>
<feature type="domain" description="ABC transmembrane type-1" evidence="8">
    <location>
        <begin position="104"/>
        <end position="301"/>
    </location>
</feature>
<reference evidence="9" key="1">
    <citation type="submission" date="2016-04" db="EMBL/GenBank/DDBJ databases">
        <authorList>
            <person name="Evans L.H."/>
            <person name="Alamgir A."/>
            <person name="Owens N."/>
            <person name="Weber N.D."/>
            <person name="Virtaneva K."/>
            <person name="Barbian K."/>
            <person name="Babar A."/>
            <person name="Rosenke K."/>
        </authorList>
    </citation>
    <scope>NUCLEOTIDE SEQUENCE</scope>
    <source>
        <strain evidence="9">86</strain>
    </source>
</reference>
<keyword evidence="4 7" id="KW-0812">Transmembrane</keyword>
<feature type="transmembrane region" description="Helical" evidence="7">
    <location>
        <begin position="12"/>
        <end position="31"/>
    </location>
</feature>
<protein>
    <submittedName>
        <fullName evidence="9">Binding-protein-dependent transport system inner membrane protein</fullName>
    </submittedName>
</protein>
<evidence type="ECO:0000256" key="7">
    <source>
        <dbReference type="RuleBase" id="RU363032"/>
    </source>
</evidence>
<comment type="similarity">
    <text evidence="7">Belongs to the binding-protein-dependent transport system permease family.</text>
</comment>
<dbReference type="GO" id="GO:0005886">
    <property type="term" value="C:plasma membrane"/>
    <property type="evidence" value="ECO:0007669"/>
    <property type="project" value="UniProtKB-SubCell"/>
</dbReference>
<comment type="subcellular location">
    <subcellularLocation>
        <location evidence="1 7">Cell membrane</location>
        <topology evidence="1 7">Multi-pass membrane protein</topology>
    </subcellularLocation>
</comment>
<evidence type="ECO:0000256" key="5">
    <source>
        <dbReference type="ARBA" id="ARBA00022989"/>
    </source>
</evidence>
<dbReference type="InterPro" id="IPR035906">
    <property type="entry name" value="MetI-like_sf"/>
</dbReference>
<accession>A0A212IWQ0</accession>
<name>A0A212IWQ0_9PROT</name>
<dbReference type="PANTHER" id="PTHR43163:SF6">
    <property type="entry name" value="DIPEPTIDE TRANSPORT SYSTEM PERMEASE PROTEIN DPPB-RELATED"/>
    <property type="match status" value="1"/>
</dbReference>
<evidence type="ECO:0000259" key="8">
    <source>
        <dbReference type="PROSITE" id="PS50928"/>
    </source>
</evidence>
<feature type="transmembrane region" description="Helical" evidence="7">
    <location>
        <begin position="287"/>
        <end position="308"/>
    </location>
</feature>
<dbReference type="SUPFAM" id="SSF161098">
    <property type="entry name" value="MetI-like"/>
    <property type="match status" value="1"/>
</dbReference>
<feature type="transmembrane region" description="Helical" evidence="7">
    <location>
        <begin position="178"/>
        <end position="196"/>
    </location>
</feature>
<keyword evidence="3" id="KW-1003">Cell membrane</keyword>
<dbReference type="GO" id="GO:0071916">
    <property type="term" value="F:dipeptide transmembrane transporter activity"/>
    <property type="evidence" value="ECO:0007669"/>
    <property type="project" value="TreeGrafter"/>
</dbReference>
<feature type="transmembrane region" description="Helical" evidence="7">
    <location>
        <begin position="240"/>
        <end position="267"/>
    </location>
</feature>
<sequence>MGKMIRAVLLPRALQAAMVAWTVGTLTFVLTRALPGDMAYRIAAGRYGYDNVDAAAAAAVSRELGLDRSPLSAYASWLWDLLTLNLGRDMVSNEPVWSEVSHQVGHSLVLALVAIGFALLLGPALGVVAGLRRQGAIDHASLALSTALRSVPPFILGIGLVIVVAVELRWLPAAGHGGFAHAILPGLALALGLAAVSSRVTRNAVVAVARSPFFAFARTKGLDESTAFRRHGARNVAVPVVSYFGVQLIYLIEGVVVVESLFAWPGIGHALVHAIVARNVPMIQGTALVMGLMFVLLNAVVDGICWTLDPRRRAS</sequence>
<dbReference type="AlphaFoldDB" id="A0A212IWQ0"/>
<evidence type="ECO:0000313" key="9">
    <source>
        <dbReference type="EMBL" id="SBV91636.1"/>
    </source>
</evidence>
<dbReference type="PROSITE" id="PS50928">
    <property type="entry name" value="ABC_TM1"/>
    <property type="match status" value="1"/>
</dbReference>
<dbReference type="EMBL" id="FLUO01000001">
    <property type="protein sequence ID" value="SBV91636.1"/>
    <property type="molecule type" value="Genomic_DNA"/>
</dbReference>
<dbReference type="PANTHER" id="PTHR43163">
    <property type="entry name" value="DIPEPTIDE TRANSPORT SYSTEM PERMEASE PROTEIN DPPB-RELATED"/>
    <property type="match status" value="1"/>
</dbReference>
<evidence type="ECO:0000256" key="3">
    <source>
        <dbReference type="ARBA" id="ARBA00022475"/>
    </source>
</evidence>
<organism evidence="9">
    <name type="scientific">uncultured Alphaproteobacteria bacterium</name>
    <dbReference type="NCBI Taxonomy" id="91750"/>
    <lineage>
        <taxon>Bacteria</taxon>
        <taxon>Pseudomonadati</taxon>
        <taxon>Pseudomonadota</taxon>
        <taxon>Alphaproteobacteria</taxon>
        <taxon>environmental samples</taxon>
    </lineage>
</organism>